<dbReference type="RefSeq" id="XP_038046562.1">
    <property type="nucleotide sequence ID" value="XM_038190634.1"/>
</dbReference>
<protein>
    <submittedName>
        <fullName evidence="2">Uncharacterized protein</fullName>
    </submittedName>
</protein>
<sequence length="216" mass="23909">MAASLSSQIAYAFFGIVIVLCIATVRCAPVSNTSSSTTNLVPCESTDAATTSHIILPHATAFLDACKNVFDDFVVSRSGPLPNDYLELFAEYIPNIAVFSDNMSENERLATHYFILEGFRRPMEAVIIDDGQYPETQRFDAELQNLSQLLQTVTQGVQELVCSNGASGQSPIGAMEDLLLPSRDNYVDRILWDYTVLYYMNQYSSNLHSDILISIP</sequence>
<dbReference type="Proteomes" id="UP000887568">
    <property type="component" value="Unplaced"/>
</dbReference>
<keyword evidence="3" id="KW-1185">Reference proteome</keyword>
<dbReference type="AlphaFoldDB" id="A0A913Z4B4"/>
<name>A0A913Z4B4_PATMI</name>
<evidence type="ECO:0000313" key="3">
    <source>
        <dbReference type="Proteomes" id="UP000887568"/>
    </source>
</evidence>
<feature type="signal peptide" evidence="1">
    <location>
        <begin position="1"/>
        <end position="27"/>
    </location>
</feature>
<dbReference type="GeneID" id="119720788"/>
<evidence type="ECO:0000256" key="1">
    <source>
        <dbReference type="SAM" id="SignalP"/>
    </source>
</evidence>
<keyword evidence="1" id="KW-0732">Signal</keyword>
<accession>A0A913Z4B4</accession>
<proteinExistence type="predicted"/>
<evidence type="ECO:0000313" key="2">
    <source>
        <dbReference type="EnsemblMetazoa" id="XP_038046562.1"/>
    </source>
</evidence>
<dbReference type="EnsemblMetazoa" id="XM_038190634.1">
    <property type="protein sequence ID" value="XP_038046562.1"/>
    <property type="gene ID" value="LOC119720788"/>
</dbReference>
<organism evidence="2 3">
    <name type="scientific">Patiria miniata</name>
    <name type="common">Bat star</name>
    <name type="synonym">Asterina miniata</name>
    <dbReference type="NCBI Taxonomy" id="46514"/>
    <lineage>
        <taxon>Eukaryota</taxon>
        <taxon>Metazoa</taxon>
        <taxon>Echinodermata</taxon>
        <taxon>Eleutherozoa</taxon>
        <taxon>Asterozoa</taxon>
        <taxon>Asteroidea</taxon>
        <taxon>Valvatacea</taxon>
        <taxon>Valvatida</taxon>
        <taxon>Asterinidae</taxon>
        <taxon>Patiria</taxon>
    </lineage>
</organism>
<feature type="chain" id="PRO_5037987427" evidence="1">
    <location>
        <begin position="28"/>
        <end position="216"/>
    </location>
</feature>
<reference evidence="2" key="1">
    <citation type="submission" date="2022-11" db="UniProtKB">
        <authorList>
            <consortium name="EnsemblMetazoa"/>
        </authorList>
    </citation>
    <scope>IDENTIFICATION</scope>
</reference>